<organism evidence="1">
    <name type="scientific">marine sediment metagenome</name>
    <dbReference type="NCBI Taxonomy" id="412755"/>
    <lineage>
        <taxon>unclassified sequences</taxon>
        <taxon>metagenomes</taxon>
        <taxon>ecological metagenomes</taxon>
    </lineage>
</organism>
<comment type="caution">
    <text evidence="1">The sequence shown here is derived from an EMBL/GenBank/DDBJ whole genome shotgun (WGS) entry which is preliminary data.</text>
</comment>
<proteinExistence type="predicted"/>
<sequence length="56" mass="6679">MKGKLHTCGDFCSICEEPFEEEEVWVKEENPLGYATLYLHARCYRILTEERQKLIQ</sequence>
<reference evidence="1" key="1">
    <citation type="journal article" date="2015" name="Nature">
        <title>Complex archaea that bridge the gap between prokaryotes and eukaryotes.</title>
        <authorList>
            <person name="Spang A."/>
            <person name="Saw J.H."/>
            <person name="Jorgensen S.L."/>
            <person name="Zaremba-Niedzwiedzka K."/>
            <person name="Martijn J."/>
            <person name="Lind A.E."/>
            <person name="van Eijk R."/>
            <person name="Schleper C."/>
            <person name="Guy L."/>
            <person name="Ettema T.J."/>
        </authorList>
    </citation>
    <scope>NUCLEOTIDE SEQUENCE</scope>
</reference>
<gene>
    <name evidence="1" type="ORF">LCGC14_0474370</name>
</gene>
<dbReference type="AlphaFoldDB" id="A0A0F9SU48"/>
<accession>A0A0F9SU48</accession>
<name>A0A0F9SU48_9ZZZZ</name>
<protein>
    <submittedName>
        <fullName evidence="1">Uncharacterized protein</fullName>
    </submittedName>
</protein>
<dbReference type="EMBL" id="LAZR01000509">
    <property type="protein sequence ID" value="KKN66147.1"/>
    <property type="molecule type" value="Genomic_DNA"/>
</dbReference>
<evidence type="ECO:0000313" key="1">
    <source>
        <dbReference type="EMBL" id="KKN66147.1"/>
    </source>
</evidence>